<proteinExistence type="predicted"/>
<organism evidence="1 2">
    <name type="scientific">Dichomitus squalens</name>
    <dbReference type="NCBI Taxonomy" id="114155"/>
    <lineage>
        <taxon>Eukaryota</taxon>
        <taxon>Fungi</taxon>
        <taxon>Dikarya</taxon>
        <taxon>Basidiomycota</taxon>
        <taxon>Agaricomycotina</taxon>
        <taxon>Agaricomycetes</taxon>
        <taxon>Polyporales</taxon>
        <taxon>Polyporaceae</taxon>
        <taxon>Dichomitus</taxon>
    </lineage>
</organism>
<dbReference type="EMBL" id="ML145084">
    <property type="protein sequence ID" value="TBU66186.1"/>
    <property type="molecule type" value="Genomic_DNA"/>
</dbReference>
<sequence>MSRSSAEAYLEAEGFLPWSAVAHMSSARGWAHLDHIPDGSAYEIKKPVVLDVVV</sequence>
<keyword evidence="2" id="KW-1185">Reference proteome</keyword>
<reference evidence="1 2" key="1">
    <citation type="submission" date="2019-01" db="EMBL/GenBank/DDBJ databases">
        <title>Draft genome sequences of three monokaryotic isolates of the white-rot basidiomycete fungus Dichomitus squalens.</title>
        <authorList>
            <consortium name="DOE Joint Genome Institute"/>
            <person name="Lopez S.C."/>
            <person name="Andreopoulos B."/>
            <person name="Pangilinan J."/>
            <person name="Lipzen A."/>
            <person name="Riley R."/>
            <person name="Ahrendt S."/>
            <person name="Ng V."/>
            <person name="Barry K."/>
            <person name="Daum C."/>
            <person name="Grigoriev I.V."/>
            <person name="Hilden K.S."/>
            <person name="Makela M.R."/>
            <person name="de Vries R.P."/>
        </authorList>
    </citation>
    <scope>NUCLEOTIDE SEQUENCE [LARGE SCALE GENOMIC DNA]</scope>
    <source>
        <strain evidence="1 2">CBS 464.89</strain>
    </source>
</reference>
<gene>
    <name evidence="1" type="ORF">BD310DRAFT_865675</name>
</gene>
<dbReference type="Proteomes" id="UP000292082">
    <property type="component" value="Unassembled WGS sequence"/>
</dbReference>
<name>A0A4Q9QFS8_9APHY</name>
<evidence type="ECO:0000313" key="1">
    <source>
        <dbReference type="EMBL" id="TBU66186.1"/>
    </source>
</evidence>
<accession>A0A4Q9QFS8</accession>
<dbReference type="AlphaFoldDB" id="A0A4Q9QFS8"/>
<evidence type="ECO:0000313" key="2">
    <source>
        <dbReference type="Proteomes" id="UP000292082"/>
    </source>
</evidence>
<protein>
    <submittedName>
        <fullName evidence="1">Uncharacterized protein</fullName>
    </submittedName>
</protein>